<gene>
    <name evidence="2" type="ORF">ES288_A05G376700v1</name>
</gene>
<sequence>MDFVSGLPVTPIKKDSIWVIVDRLTKSAHFVPVRIDYLLQRLARLYVAEIVRLHAVPVSIISDRDLHFTSQFWKKLHEALGTRLNFSTAFHPQTDGQSERVIQVLEDMLRGCVIEFRGSWKDYLPLAEFAYNNSYQTSIGMARYEALYGRRCRTPTCWTELGERRVLGPELVAGTEDKVKLIWDRLTEASDRQKSYADLKRREI</sequence>
<dbReference type="InterPro" id="IPR036397">
    <property type="entry name" value="RNaseH_sf"/>
</dbReference>
<dbReference type="PANTHER" id="PTHR45835">
    <property type="entry name" value="YALI0A06105P"/>
    <property type="match status" value="1"/>
</dbReference>
<protein>
    <recommendedName>
        <fullName evidence="1">Integrase catalytic domain-containing protein</fullName>
    </recommendedName>
</protein>
<dbReference type="EMBL" id="CM017692">
    <property type="protein sequence ID" value="TYH19746.1"/>
    <property type="molecule type" value="Genomic_DNA"/>
</dbReference>
<dbReference type="Proteomes" id="UP000323506">
    <property type="component" value="Chromosome A05"/>
</dbReference>
<dbReference type="GO" id="GO:0015074">
    <property type="term" value="P:DNA integration"/>
    <property type="evidence" value="ECO:0007669"/>
    <property type="project" value="InterPro"/>
</dbReference>
<accession>A0A5D2GQW0</accession>
<proteinExistence type="predicted"/>
<evidence type="ECO:0000313" key="3">
    <source>
        <dbReference type="Proteomes" id="UP000323506"/>
    </source>
</evidence>
<dbReference type="GO" id="GO:0003676">
    <property type="term" value="F:nucleic acid binding"/>
    <property type="evidence" value="ECO:0007669"/>
    <property type="project" value="InterPro"/>
</dbReference>
<dbReference type="Gene3D" id="3.30.420.10">
    <property type="entry name" value="Ribonuclease H-like superfamily/Ribonuclease H"/>
    <property type="match status" value="1"/>
</dbReference>
<feature type="domain" description="Integrase catalytic" evidence="1">
    <location>
        <begin position="1"/>
        <end position="151"/>
    </location>
</feature>
<keyword evidence="3" id="KW-1185">Reference proteome</keyword>
<dbReference type="InterPro" id="IPR001584">
    <property type="entry name" value="Integrase_cat-core"/>
</dbReference>
<organism evidence="2 3">
    <name type="scientific">Gossypium darwinii</name>
    <name type="common">Darwin's cotton</name>
    <name type="synonym">Gossypium barbadense var. darwinii</name>
    <dbReference type="NCBI Taxonomy" id="34276"/>
    <lineage>
        <taxon>Eukaryota</taxon>
        <taxon>Viridiplantae</taxon>
        <taxon>Streptophyta</taxon>
        <taxon>Embryophyta</taxon>
        <taxon>Tracheophyta</taxon>
        <taxon>Spermatophyta</taxon>
        <taxon>Magnoliopsida</taxon>
        <taxon>eudicotyledons</taxon>
        <taxon>Gunneridae</taxon>
        <taxon>Pentapetalae</taxon>
        <taxon>rosids</taxon>
        <taxon>malvids</taxon>
        <taxon>Malvales</taxon>
        <taxon>Malvaceae</taxon>
        <taxon>Malvoideae</taxon>
        <taxon>Gossypium</taxon>
    </lineage>
</organism>
<reference evidence="2 3" key="1">
    <citation type="submission" date="2019-06" db="EMBL/GenBank/DDBJ databases">
        <title>WGS assembly of Gossypium darwinii.</title>
        <authorList>
            <person name="Chen Z.J."/>
            <person name="Sreedasyam A."/>
            <person name="Ando A."/>
            <person name="Song Q."/>
            <person name="De L."/>
            <person name="Hulse-Kemp A."/>
            <person name="Ding M."/>
            <person name="Ye W."/>
            <person name="Kirkbride R."/>
            <person name="Jenkins J."/>
            <person name="Plott C."/>
            <person name="Lovell J."/>
            <person name="Lin Y.-M."/>
            <person name="Vaughn R."/>
            <person name="Liu B."/>
            <person name="Li W."/>
            <person name="Simpson S."/>
            <person name="Scheffler B."/>
            <person name="Saski C."/>
            <person name="Grover C."/>
            <person name="Hu G."/>
            <person name="Conover J."/>
            <person name="Carlson J."/>
            <person name="Shu S."/>
            <person name="Boston L."/>
            <person name="Williams M."/>
            <person name="Peterson D."/>
            <person name="Mcgee K."/>
            <person name="Jones D."/>
            <person name="Wendel J."/>
            <person name="Stelly D."/>
            <person name="Grimwood J."/>
            <person name="Schmutz J."/>
        </authorList>
    </citation>
    <scope>NUCLEOTIDE SEQUENCE [LARGE SCALE GENOMIC DNA]</scope>
    <source>
        <strain evidence="2">1808015.09</strain>
    </source>
</reference>
<dbReference type="AlphaFoldDB" id="A0A5D2GQW0"/>
<name>A0A5D2GQW0_GOSDA</name>
<dbReference type="InterPro" id="IPR012337">
    <property type="entry name" value="RNaseH-like_sf"/>
</dbReference>
<dbReference type="PANTHER" id="PTHR45835:SF99">
    <property type="entry name" value="CHROMO DOMAIN-CONTAINING PROTEIN-RELATED"/>
    <property type="match status" value="1"/>
</dbReference>
<dbReference type="PROSITE" id="PS50994">
    <property type="entry name" value="INTEGRASE"/>
    <property type="match status" value="1"/>
</dbReference>
<evidence type="ECO:0000313" key="2">
    <source>
        <dbReference type="EMBL" id="TYH19746.1"/>
    </source>
</evidence>
<evidence type="ECO:0000259" key="1">
    <source>
        <dbReference type="PROSITE" id="PS50994"/>
    </source>
</evidence>
<dbReference type="SUPFAM" id="SSF53098">
    <property type="entry name" value="Ribonuclease H-like"/>
    <property type="match status" value="1"/>
</dbReference>